<name>A0A0F8UWR8_9EURO</name>
<feature type="compositionally biased region" description="Acidic residues" evidence="1">
    <location>
        <begin position="136"/>
        <end position="146"/>
    </location>
</feature>
<dbReference type="Proteomes" id="UP000034947">
    <property type="component" value="Unassembled WGS sequence"/>
</dbReference>
<accession>A0A0F8UWR8</accession>
<feature type="compositionally biased region" description="Polar residues" evidence="1">
    <location>
        <begin position="1"/>
        <end position="14"/>
    </location>
</feature>
<comment type="caution">
    <text evidence="2">The sequence shown here is derived from an EMBL/GenBank/DDBJ whole genome shotgun (WGS) entry which is preliminary data.</text>
</comment>
<feature type="region of interest" description="Disordered" evidence="1">
    <location>
        <begin position="1"/>
        <end position="43"/>
    </location>
</feature>
<dbReference type="EMBL" id="JYKN01000568">
    <property type="protein sequence ID" value="KKK23934.1"/>
    <property type="molecule type" value="Genomic_DNA"/>
</dbReference>
<evidence type="ECO:0000256" key="1">
    <source>
        <dbReference type="SAM" id="MobiDB-lite"/>
    </source>
</evidence>
<reference evidence="2 3" key="1">
    <citation type="submission" date="2015-02" db="EMBL/GenBank/DDBJ databases">
        <title>Draft Genome Sequences of Two Closely-Related Aflatoxigenic Aspergillus Species Obtained from the Cote d'Ivoire.</title>
        <authorList>
            <person name="Moore G.G."/>
            <person name="Beltz S.B."/>
            <person name="Mack B.M."/>
        </authorList>
    </citation>
    <scope>NUCLEOTIDE SEQUENCE [LARGE SCALE GENOMIC DNA]</scope>
    <source>
        <strain evidence="2 3">SRRC1432</strain>
    </source>
</reference>
<feature type="region of interest" description="Disordered" evidence="1">
    <location>
        <begin position="55"/>
        <end position="146"/>
    </location>
</feature>
<organism evidence="2 3">
    <name type="scientific">Aspergillus ochraceoroseus</name>
    <dbReference type="NCBI Taxonomy" id="138278"/>
    <lineage>
        <taxon>Eukaryota</taxon>
        <taxon>Fungi</taxon>
        <taxon>Dikarya</taxon>
        <taxon>Ascomycota</taxon>
        <taxon>Pezizomycotina</taxon>
        <taxon>Eurotiomycetes</taxon>
        <taxon>Eurotiomycetidae</taxon>
        <taxon>Eurotiales</taxon>
        <taxon>Aspergillaceae</taxon>
        <taxon>Aspergillus</taxon>
        <taxon>Aspergillus subgen. Nidulantes</taxon>
    </lineage>
</organism>
<gene>
    <name evidence="2" type="ORF">AOCH_006695</name>
</gene>
<keyword evidence="3" id="KW-1185">Reference proteome</keyword>
<dbReference type="VEuPathDB" id="FungiDB:P175DRAFT_0471169"/>
<protein>
    <submittedName>
        <fullName evidence="2">Uncharacterized protein</fullName>
    </submittedName>
</protein>
<evidence type="ECO:0000313" key="2">
    <source>
        <dbReference type="EMBL" id="KKK23934.1"/>
    </source>
</evidence>
<feature type="compositionally biased region" description="Basic and acidic residues" evidence="1">
    <location>
        <begin position="18"/>
        <end position="27"/>
    </location>
</feature>
<feature type="compositionally biased region" description="Low complexity" evidence="1">
    <location>
        <begin position="62"/>
        <end position="81"/>
    </location>
</feature>
<evidence type="ECO:0000313" key="3">
    <source>
        <dbReference type="Proteomes" id="UP000034947"/>
    </source>
</evidence>
<proteinExistence type="predicted"/>
<sequence length="146" mass="14896">MDVDAPQQQPTPISNKRHYAEESDAARTHVPTGVAENVTEAAQGKKARFDGNILASARDPTSPDSATSARTSAASALVSTAPDKTTVAVQTLSAKKGVSMPSASAAPTVGQVGSVNAALSEGDGSDDEMPSLNIDPDTDSEAEEDE</sequence>
<dbReference type="AlphaFoldDB" id="A0A0F8UWR8"/>